<evidence type="ECO:0000256" key="5">
    <source>
        <dbReference type="ARBA" id="ARBA00022989"/>
    </source>
</evidence>
<keyword evidence="4 8" id="KW-0812">Transmembrane</keyword>
<dbReference type="GO" id="GO:0015744">
    <property type="term" value="P:succinate transport"/>
    <property type="evidence" value="ECO:0007669"/>
    <property type="project" value="TreeGrafter"/>
</dbReference>
<dbReference type="InterPro" id="IPR050539">
    <property type="entry name" value="ThrE_Dicarb/AminoAcid_Exp"/>
</dbReference>
<evidence type="ECO:0000313" key="11">
    <source>
        <dbReference type="Proteomes" id="UP000011758"/>
    </source>
</evidence>
<keyword evidence="11" id="KW-1185">Reference proteome</keyword>
<feature type="transmembrane region" description="Helical" evidence="8">
    <location>
        <begin position="107"/>
        <end position="132"/>
    </location>
</feature>
<feature type="transmembrane region" description="Helical" evidence="8">
    <location>
        <begin position="49"/>
        <end position="72"/>
    </location>
</feature>
<feature type="transmembrane region" description="Helical" evidence="8">
    <location>
        <begin position="79"/>
        <end position="101"/>
    </location>
</feature>
<dbReference type="InterPro" id="IPR024528">
    <property type="entry name" value="ThrE_2"/>
</dbReference>
<evidence type="ECO:0000256" key="4">
    <source>
        <dbReference type="ARBA" id="ARBA00022692"/>
    </source>
</evidence>
<dbReference type="OrthoDB" id="9810047at2"/>
<keyword evidence="5 8" id="KW-1133">Transmembrane helix</keyword>
<dbReference type="BioCyc" id="ECAT999415-HMP:GTTI-46-MONOMER"/>
<evidence type="ECO:0000256" key="7">
    <source>
        <dbReference type="ARBA" id="ARBA00034125"/>
    </source>
</evidence>
<comment type="caution">
    <text evidence="10">The sequence shown here is derived from an EMBL/GenBank/DDBJ whole genome shotgun (WGS) entry which is preliminary data.</text>
</comment>
<dbReference type="Pfam" id="PF12821">
    <property type="entry name" value="ThrE_2"/>
    <property type="match status" value="1"/>
</dbReference>
<dbReference type="EMBL" id="AGEJ01000001">
    <property type="protein sequence ID" value="EMD17605.1"/>
    <property type="molecule type" value="Genomic_DNA"/>
</dbReference>
<evidence type="ECO:0000313" key="10">
    <source>
        <dbReference type="EMBL" id="EMD17605.1"/>
    </source>
</evidence>
<reference evidence="10 11" key="1">
    <citation type="submission" date="2013-02" db="EMBL/GenBank/DDBJ databases">
        <title>The Genome Sequence of Lactobacillus catenaformis F0143.</title>
        <authorList>
            <consortium name="The Broad Institute Genome Sequencing Platform"/>
            <person name="Earl A."/>
            <person name="Ward D."/>
            <person name="Feldgarden M."/>
            <person name="Gevers D."/>
            <person name="Izard J."/>
            <person name="Blanton J.M."/>
            <person name="Mathney J."/>
            <person name="Dewhirst F.E."/>
            <person name="Young S.K."/>
            <person name="Zeng Q."/>
            <person name="Gargeya S."/>
            <person name="Fitzgerald M."/>
            <person name="Haas B."/>
            <person name="Abouelleil A."/>
            <person name="Alvarado L."/>
            <person name="Arachchi H.M."/>
            <person name="Berlin A."/>
            <person name="Chapman S.B."/>
            <person name="Gearin G."/>
            <person name="Goldberg J."/>
            <person name="Griggs A."/>
            <person name="Gujja S."/>
            <person name="Hansen M."/>
            <person name="Heiman D."/>
            <person name="Howarth C."/>
            <person name="Larimer J."/>
            <person name="Lui A."/>
            <person name="MacDonald P.J.P."/>
            <person name="McCowen C."/>
            <person name="Montmayeur A."/>
            <person name="Murphy C."/>
            <person name="Neiman D."/>
            <person name="Pearson M."/>
            <person name="Priest M."/>
            <person name="Roberts A."/>
            <person name="Saif S."/>
            <person name="Shea T."/>
            <person name="Sisk P."/>
            <person name="Stolte C."/>
            <person name="Sykes S."/>
            <person name="Wortman J."/>
            <person name="Nusbaum C."/>
            <person name="Birren B."/>
        </authorList>
    </citation>
    <scope>NUCLEOTIDE SEQUENCE [LARGE SCALE GENOMIC DNA]</scope>
    <source>
        <strain evidence="10 11">OT 569</strain>
    </source>
</reference>
<keyword evidence="2" id="KW-1003">Cell membrane</keyword>
<organism evidence="10 11">
    <name type="scientific">Eggerthia catenaformis OT 569 = DSM 20559</name>
    <dbReference type="NCBI Taxonomy" id="999415"/>
    <lineage>
        <taxon>Bacteria</taxon>
        <taxon>Bacillati</taxon>
        <taxon>Bacillota</taxon>
        <taxon>Erysipelotrichia</taxon>
        <taxon>Erysipelotrichales</taxon>
        <taxon>Coprobacillaceae</taxon>
        <taxon>Eggerthia</taxon>
    </lineage>
</organism>
<dbReference type="eggNOG" id="COG3610">
    <property type="taxonomic scope" value="Bacteria"/>
</dbReference>
<proteinExistence type="inferred from homology"/>
<dbReference type="GO" id="GO:0005886">
    <property type="term" value="C:plasma membrane"/>
    <property type="evidence" value="ECO:0007669"/>
    <property type="project" value="UniProtKB-SubCell"/>
</dbReference>
<evidence type="ECO:0000256" key="1">
    <source>
        <dbReference type="ARBA" id="ARBA00004651"/>
    </source>
</evidence>
<evidence type="ECO:0000256" key="3">
    <source>
        <dbReference type="ARBA" id="ARBA00022519"/>
    </source>
</evidence>
<dbReference type="PANTHER" id="PTHR34390:SF1">
    <property type="entry name" value="SUCCINATE TRANSPORTER SUBUNIT YJJB-RELATED"/>
    <property type="match status" value="1"/>
</dbReference>
<keyword evidence="6 8" id="KW-0472">Membrane</keyword>
<sequence length="145" mass="16137">MIIQFFVAMIATASFAVLFYAPKKTLLLAAITGAIGWIIYLSLKNFGYSSIIYAFTSAFVLTLLSRIFAVIMKNPVTMYLIPGIFPIVPGAGIYQTAYYFFMNNMSLFVYNGLETIKIALSITFGIIFALAIPQKLFSYCRKISA</sequence>
<dbReference type="STRING" id="999415.HMPREF9943_00037"/>
<gene>
    <name evidence="10" type="ORF">HMPREF9943_00037</name>
</gene>
<dbReference type="RefSeq" id="WP_004801048.1">
    <property type="nucleotide sequence ID" value="NZ_AUGJ01000029.1"/>
</dbReference>
<keyword evidence="3" id="KW-0997">Cell inner membrane</keyword>
<evidence type="ECO:0000256" key="2">
    <source>
        <dbReference type="ARBA" id="ARBA00022475"/>
    </source>
</evidence>
<feature type="transmembrane region" description="Helical" evidence="8">
    <location>
        <begin position="26"/>
        <end position="43"/>
    </location>
</feature>
<comment type="similarity">
    <text evidence="7">Belongs to the ThrE exporter (TC 2.A.79) family.</text>
</comment>
<feature type="domain" description="Threonine/Serine exporter ThrE" evidence="9">
    <location>
        <begin position="4"/>
        <end position="130"/>
    </location>
</feature>
<dbReference type="AlphaFoldDB" id="M2Q407"/>
<dbReference type="PANTHER" id="PTHR34390">
    <property type="entry name" value="UPF0442 PROTEIN YJJB-RELATED"/>
    <property type="match status" value="1"/>
</dbReference>
<name>M2Q407_9FIRM</name>
<evidence type="ECO:0000256" key="8">
    <source>
        <dbReference type="SAM" id="Phobius"/>
    </source>
</evidence>
<accession>M2Q407</accession>
<evidence type="ECO:0000256" key="6">
    <source>
        <dbReference type="ARBA" id="ARBA00023136"/>
    </source>
</evidence>
<feature type="transmembrane region" description="Helical" evidence="8">
    <location>
        <begin position="6"/>
        <end position="21"/>
    </location>
</feature>
<protein>
    <recommendedName>
        <fullName evidence="9">Threonine/Serine exporter ThrE domain-containing protein</fullName>
    </recommendedName>
</protein>
<dbReference type="Proteomes" id="UP000011758">
    <property type="component" value="Unassembled WGS sequence"/>
</dbReference>
<evidence type="ECO:0000259" key="9">
    <source>
        <dbReference type="Pfam" id="PF12821"/>
    </source>
</evidence>
<comment type="subcellular location">
    <subcellularLocation>
        <location evidence="1">Cell membrane</location>
        <topology evidence="1">Multi-pass membrane protein</topology>
    </subcellularLocation>
</comment>